<dbReference type="Proteomes" id="UP000186817">
    <property type="component" value="Unassembled WGS sequence"/>
</dbReference>
<evidence type="ECO:0000256" key="1">
    <source>
        <dbReference type="SAM" id="MobiDB-lite"/>
    </source>
</evidence>
<proteinExistence type="predicted"/>
<gene>
    <name evidence="2" type="ORF">AK812_SmicGene8429</name>
</gene>
<evidence type="ECO:0000313" key="2">
    <source>
        <dbReference type="EMBL" id="OLQ08104.1"/>
    </source>
</evidence>
<dbReference type="EMBL" id="LSRX01000124">
    <property type="protein sequence ID" value="OLQ08104.1"/>
    <property type="molecule type" value="Genomic_DNA"/>
</dbReference>
<feature type="compositionally biased region" description="Basic and acidic residues" evidence="1">
    <location>
        <begin position="29"/>
        <end position="43"/>
    </location>
</feature>
<organism evidence="2 3">
    <name type="scientific">Symbiodinium microadriaticum</name>
    <name type="common">Dinoflagellate</name>
    <name type="synonym">Zooxanthella microadriatica</name>
    <dbReference type="NCBI Taxonomy" id="2951"/>
    <lineage>
        <taxon>Eukaryota</taxon>
        <taxon>Sar</taxon>
        <taxon>Alveolata</taxon>
        <taxon>Dinophyceae</taxon>
        <taxon>Suessiales</taxon>
        <taxon>Symbiodiniaceae</taxon>
        <taxon>Symbiodinium</taxon>
    </lineage>
</organism>
<accession>A0A1Q9EKW7</accession>
<name>A0A1Q9EKW7_SYMMI</name>
<evidence type="ECO:0000313" key="3">
    <source>
        <dbReference type="Proteomes" id="UP000186817"/>
    </source>
</evidence>
<feature type="region of interest" description="Disordered" evidence="1">
    <location>
        <begin position="28"/>
        <end position="47"/>
    </location>
</feature>
<dbReference type="AlphaFoldDB" id="A0A1Q9EKW7"/>
<sequence>MQFALWSETLQDAESMLWEMFAAPQSVEPTERHAPESCGDAKSHRGRWRSAGDALGGSLPQEVLTMLPGLTACDVPDVSTTDGFGLERAVHARPPASELVRLPVGDAFNGRRRLRPSVAAKSVRHIGSQPWRRCPHCVMQLQDYVGGGDNGVDSVLASAIADYIVFMRIQQVRALVERNIQEMVTAPTLWSSVPDPFDLSTDSRTWTHYVESVEFQARKVTWHVDPSIMRKQPRKNAEHTLSDVDRAVKRVGAWSRLVMTLIPYRDVVSIQHIWSPVDPSISKRAWEFHLYDLRQSVVLLETETHQAGPEFCGVSPRHFDFQAGTSTPTHEQWLVLSERRASALLRRHLQLGTQSSDDFFFLWQRSMSPYCCPSYMAGITSMIRLPCFRHNVVALLVGGPPPPCAA</sequence>
<protein>
    <submittedName>
        <fullName evidence="2">Uncharacterized protein</fullName>
    </submittedName>
</protein>
<reference evidence="2 3" key="1">
    <citation type="submission" date="2016-02" db="EMBL/GenBank/DDBJ databases">
        <title>Genome analysis of coral dinoflagellate symbionts highlights evolutionary adaptations to a symbiotic lifestyle.</title>
        <authorList>
            <person name="Aranda M."/>
            <person name="Li Y."/>
            <person name="Liew Y.J."/>
            <person name="Baumgarten S."/>
            <person name="Simakov O."/>
            <person name="Wilson M."/>
            <person name="Piel J."/>
            <person name="Ashoor H."/>
            <person name="Bougouffa S."/>
            <person name="Bajic V.B."/>
            <person name="Ryu T."/>
            <person name="Ravasi T."/>
            <person name="Bayer T."/>
            <person name="Micklem G."/>
            <person name="Kim H."/>
            <person name="Bhak J."/>
            <person name="Lajeunesse T.C."/>
            <person name="Voolstra C.R."/>
        </authorList>
    </citation>
    <scope>NUCLEOTIDE SEQUENCE [LARGE SCALE GENOMIC DNA]</scope>
    <source>
        <strain evidence="2 3">CCMP2467</strain>
    </source>
</reference>
<comment type="caution">
    <text evidence="2">The sequence shown here is derived from an EMBL/GenBank/DDBJ whole genome shotgun (WGS) entry which is preliminary data.</text>
</comment>
<dbReference type="OrthoDB" id="485461at2759"/>
<keyword evidence="3" id="KW-1185">Reference proteome</keyword>